<dbReference type="Proteomes" id="UP001363151">
    <property type="component" value="Unassembled WGS sequence"/>
</dbReference>
<evidence type="ECO:0000313" key="9">
    <source>
        <dbReference type="EMBL" id="KAK7242332.1"/>
    </source>
</evidence>
<evidence type="ECO:0000256" key="3">
    <source>
        <dbReference type="ARBA" id="ARBA00022898"/>
    </source>
</evidence>
<dbReference type="InterPro" id="IPR000183">
    <property type="entry name" value="Orn/DAP/Arg_de-COase"/>
</dbReference>
<evidence type="ECO:0000256" key="1">
    <source>
        <dbReference type="ARBA" id="ARBA00001933"/>
    </source>
</evidence>
<keyword evidence="6" id="KW-0732">Signal</keyword>
<feature type="domain" description="Orn/DAP/Arg decarboxylase 2 C-terminal" evidence="7">
    <location>
        <begin position="59"/>
        <end position="411"/>
    </location>
</feature>
<feature type="chain" id="PRO_5047285396" evidence="6">
    <location>
        <begin position="19"/>
        <end position="463"/>
    </location>
</feature>
<sequence length="463" mass="48726">MGASSLAALALALGSATALQLPRSARRARPATTTMAVDGLRFLSPTGVVKCKEAFGTPCYVYDAPTLVARAEEALAFPNAFGVTVRYAMKACPNGAVLRLFESMGLHFDASSVFEVRRALAAGIAASKISLSTQQLDDDFGDLVKEGLKVNACSLAQLEAFGAAFPGADVGVRFNPGVGSGGTSKTNVGGPSSSFGIWHEDFDEVAAIAGKHDLNVVRVHTHIGSGSDAAVWQRVSRMSLDLCERLGGTVETLNLGGGYKVGRMAYEQSTDLSVVGEPVKAEFEAYAERTGDELKLEVEPGTFLVANAGALVTTIQDVTSTKGSEAGNDFLKLDCGMTEVLRPSLYGAQHPLVVVKRDGTLNSEHKPYVVVGHCCESGDLLTPAPDEPETLASRDLAAADRGDLMVVESVGAYCAAMSTAGYNSFPSAPEVLHDKDGNFHLIRKRSSLDQLTMNEVDVDLSAL</sequence>
<dbReference type="CDD" id="cd06828">
    <property type="entry name" value="PLPDE_III_DapDC"/>
    <property type="match status" value="1"/>
</dbReference>
<evidence type="ECO:0000259" key="7">
    <source>
        <dbReference type="Pfam" id="PF00278"/>
    </source>
</evidence>
<dbReference type="InterPro" id="IPR002986">
    <property type="entry name" value="DAP_deCOOHase_LysA"/>
</dbReference>
<organism evidence="9 10">
    <name type="scientific">Aureococcus anophagefferens</name>
    <name type="common">Harmful bloom alga</name>
    <dbReference type="NCBI Taxonomy" id="44056"/>
    <lineage>
        <taxon>Eukaryota</taxon>
        <taxon>Sar</taxon>
        <taxon>Stramenopiles</taxon>
        <taxon>Ochrophyta</taxon>
        <taxon>Pelagophyceae</taxon>
        <taxon>Pelagomonadales</taxon>
        <taxon>Pelagomonadaceae</taxon>
        <taxon>Aureococcus</taxon>
    </lineage>
</organism>
<protein>
    <submittedName>
        <fullName evidence="9">Ornithine decarboxylase</fullName>
    </submittedName>
</protein>
<proteinExistence type="inferred from homology"/>
<dbReference type="InterPro" id="IPR009006">
    <property type="entry name" value="Ala_racemase/Decarboxylase_C"/>
</dbReference>
<evidence type="ECO:0000256" key="5">
    <source>
        <dbReference type="RuleBase" id="RU003737"/>
    </source>
</evidence>
<keyword evidence="4" id="KW-0456">Lyase</keyword>
<keyword evidence="2" id="KW-0210">Decarboxylase</keyword>
<reference evidence="9 10" key="1">
    <citation type="submission" date="2024-03" db="EMBL/GenBank/DDBJ databases">
        <title>Aureococcus anophagefferens CCMP1851 and Kratosvirus quantuckense: Draft genome of a second virus-susceptible host strain in the model system.</title>
        <authorList>
            <person name="Chase E."/>
            <person name="Truchon A.R."/>
            <person name="Schepens W."/>
            <person name="Wilhelm S.W."/>
        </authorList>
    </citation>
    <scope>NUCLEOTIDE SEQUENCE [LARGE SCALE GENOMIC DNA]</scope>
    <source>
        <strain evidence="9 10">CCMP1851</strain>
    </source>
</reference>
<dbReference type="SUPFAM" id="SSF51419">
    <property type="entry name" value="PLP-binding barrel"/>
    <property type="match status" value="1"/>
</dbReference>
<accession>A0ABR1G291</accession>
<dbReference type="Gene3D" id="2.40.37.10">
    <property type="entry name" value="Lyase, Ornithine Decarboxylase, Chain A, domain 1"/>
    <property type="match status" value="1"/>
</dbReference>
<evidence type="ECO:0000313" key="10">
    <source>
        <dbReference type="Proteomes" id="UP001363151"/>
    </source>
</evidence>
<evidence type="ECO:0000256" key="4">
    <source>
        <dbReference type="ARBA" id="ARBA00023239"/>
    </source>
</evidence>
<dbReference type="PRINTS" id="PR01181">
    <property type="entry name" value="DAPDCRBXLASE"/>
</dbReference>
<name>A0ABR1G291_AURAN</name>
<keyword evidence="10" id="KW-1185">Reference proteome</keyword>
<dbReference type="InterPro" id="IPR022644">
    <property type="entry name" value="De-COase2_N"/>
</dbReference>
<evidence type="ECO:0000259" key="8">
    <source>
        <dbReference type="Pfam" id="PF02784"/>
    </source>
</evidence>
<evidence type="ECO:0000256" key="2">
    <source>
        <dbReference type="ARBA" id="ARBA00022793"/>
    </source>
</evidence>
<keyword evidence="3" id="KW-0663">Pyridoxal phosphate</keyword>
<dbReference type="Gene3D" id="3.20.20.10">
    <property type="entry name" value="Alanine racemase"/>
    <property type="match status" value="1"/>
</dbReference>
<dbReference type="SUPFAM" id="SSF50621">
    <property type="entry name" value="Alanine racemase C-terminal domain-like"/>
    <property type="match status" value="1"/>
</dbReference>
<dbReference type="Pfam" id="PF02784">
    <property type="entry name" value="Orn_Arg_deC_N"/>
    <property type="match status" value="1"/>
</dbReference>
<comment type="cofactor">
    <cofactor evidence="1">
        <name>pyridoxal 5'-phosphate</name>
        <dbReference type="ChEBI" id="CHEBI:597326"/>
    </cofactor>
</comment>
<feature type="domain" description="Orn/DAP/Arg decarboxylase 2 N-terminal" evidence="8">
    <location>
        <begin position="76"/>
        <end position="306"/>
    </location>
</feature>
<dbReference type="PRINTS" id="PR01179">
    <property type="entry name" value="ODADCRBXLASE"/>
</dbReference>
<dbReference type="InterPro" id="IPR022643">
    <property type="entry name" value="De-COase2_C"/>
</dbReference>
<dbReference type="PANTHER" id="PTHR43727:SF2">
    <property type="entry name" value="GROUP IV DECARBOXYLASE"/>
    <property type="match status" value="1"/>
</dbReference>
<dbReference type="InterPro" id="IPR029066">
    <property type="entry name" value="PLP-binding_barrel"/>
</dbReference>
<evidence type="ECO:0000256" key="6">
    <source>
        <dbReference type="SAM" id="SignalP"/>
    </source>
</evidence>
<comment type="similarity">
    <text evidence="5">Belongs to the Orn/Lys/Arg decarboxylase class-II family.</text>
</comment>
<gene>
    <name evidence="9" type="ORF">SO694_00012023</name>
</gene>
<dbReference type="EMBL" id="JBBJCI010000145">
    <property type="protein sequence ID" value="KAK7242332.1"/>
    <property type="molecule type" value="Genomic_DNA"/>
</dbReference>
<dbReference type="Pfam" id="PF00278">
    <property type="entry name" value="Orn_DAP_Arg_deC"/>
    <property type="match status" value="1"/>
</dbReference>
<feature type="signal peptide" evidence="6">
    <location>
        <begin position="1"/>
        <end position="18"/>
    </location>
</feature>
<comment type="caution">
    <text evidence="9">The sequence shown here is derived from an EMBL/GenBank/DDBJ whole genome shotgun (WGS) entry which is preliminary data.</text>
</comment>
<dbReference type="PANTHER" id="PTHR43727">
    <property type="entry name" value="DIAMINOPIMELATE DECARBOXYLASE"/>
    <property type="match status" value="1"/>
</dbReference>